<sequence length="52" mass="6004">MVIVLAINLIYLGYAFARLHRFGDYKMSFTMTLVTVFTLFLASVDGAKFWNH</sequence>
<protein>
    <submittedName>
        <fullName evidence="2">Uncharacterized protein</fullName>
    </submittedName>
</protein>
<keyword evidence="1" id="KW-0472">Membrane</keyword>
<gene>
    <name evidence="2" type="ORF">VGRTQORK_CDS0261</name>
</gene>
<dbReference type="EMBL" id="PP429227">
    <property type="protein sequence ID" value="XCI77873.1"/>
    <property type="molecule type" value="Genomic_DNA"/>
</dbReference>
<reference evidence="2" key="1">
    <citation type="submission" date="2024-03" db="EMBL/GenBank/DDBJ databases">
        <authorList>
            <person name="Chantapakul B."/>
            <person name="Wang S."/>
        </authorList>
    </citation>
    <scope>NUCLEOTIDE SEQUENCE</scope>
</reference>
<keyword evidence="1" id="KW-0812">Transmembrane</keyword>
<organism evidence="2">
    <name type="scientific">Rhizobium phage IG49</name>
    <dbReference type="NCBI Taxonomy" id="3129228"/>
    <lineage>
        <taxon>Viruses</taxon>
        <taxon>Duplodnaviria</taxon>
        <taxon>Heunggongvirae</taxon>
        <taxon>Uroviricota</taxon>
        <taxon>Caudoviricetes</taxon>
    </lineage>
</organism>
<proteinExistence type="predicted"/>
<feature type="transmembrane region" description="Helical" evidence="1">
    <location>
        <begin position="27"/>
        <end position="47"/>
    </location>
</feature>
<name>A0AAU8HZS3_9CAUD</name>
<evidence type="ECO:0000256" key="1">
    <source>
        <dbReference type="SAM" id="Phobius"/>
    </source>
</evidence>
<accession>A0AAU8HZS3</accession>
<evidence type="ECO:0000313" key="2">
    <source>
        <dbReference type="EMBL" id="XCI77873.1"/>
    </source>
</evidence>
<keyword evidence="1" id="KW-1133">Transmembrane helix</keyword>